<dbReference type="InterPro" id="IPR035979">
    <property type="entry name" value="RBD_domain_sf"/>
</dbReference>
<dbReference type="GO" id="GO:0003723">
    <property type="term" value="F:RNA binding"/>
    <property type="evidence" value="ECO:0007669"/>
    <property type="project" value="UniProtKB-UniRule"/>
</dbReference>
<evidence type="ECO:0000259" key="4">
    <source>
        <dbReference type="PROSITE" id="PS50800"/>
    </source>
</evidence>
<dbReference type="InterPro" id="IPR000504">
    <property type="entry name" value="RRM_dom"/>
</dbReference>
<dbReference type="PROSITE" id="PS50800">
    <property type="entry name" value="SAP"/>
    <property type="match status" value="1"/>
</dbReference>
<dbReference type="SUPFAM" id="SSF68906">
    <property type="entry name" value="SAP domain"/>
    <property type="match status" value="1"/>
</dbReference>
<evidence type="ECO:0000313" key="5">
    <source>
        <dbReference type="EMBL" id="GAA98824.1"/>
    </source>
</evidence>
<feature type="compositionally biased region" description="Basic and acidic residues" evidence="2">
    <location>
        <begin position="469"/>
        <end position="478"/>
    </location>
</feature>
<proteinExistence type="predicted"/>
<dbReference type="SMART" id="SM00513">
    <property type="entry name" value="SAP"/>
    <property type="match status" value="1"/>
</dbReference>
<dbReference type="HOGENOM" id="CLU_536449_0_0_1"/>
<dbReference type="Gene3D" id="1.10.720.30">
    <property type="entry name" value="SAP domain"/>
    <property type="match status" value="1"/>
</dbReference>
<feature type="compositionally biased region" description="Basic and acidic residues" evidence="2">
    <location>
        <begin position="219"/>
        <end position="229"/>
    </location>
</feature>
<dbReference type="STRING" id="764103.G7E7L4"/>
<dbReference type="eggNOG" id="KOG2416">
    <property type="taxonomic scope" value="Eukaryota"/>
</dbReference>
<feature type="region of interest" description="Disordered" evidence="2">
    <location>
        <begin position="109"/>
        <end position="132"/>
    </location>
</feature>
<dbReference type="AlphaFoldDB" id="G7E7L4"/>
<feature type="region of interest" description="Disordered" evidence="2">
    <location>
        <begin position="444"/>
        <end position="484"/>
    </location>
</feature>
<dbReference type="InterPro" id="IPR034257">
    <property type="entry name" value="Acinus_RRM"/>
</dbReference>
<sequence length="508" mass="54149">MVEPAKLKVAELREELSKRGLPSKGLKAELVTRLQTALEADSTGNASTEQKDAQDVAPVLGDAAIEQGVLPPASVPTGVNAADSTGVTTAEAPSVAVDVDASLPEEMPAVPVTEPDEGMQEAIEPSEAVTDPQDRANEQMIEDQPATTAQDVQLEAEPVPVIAEPAIAAQDPIERNSGLAFSSAEGEAGVEGKIEGTGKPMPETTAELASQGAPKRKHEHTEGDAKPVDESEDSVMVPATEDSKAEEPASKRVKADLGAHDGPSLLARSALGQERQTSNPPTPEQSKPQPSEEDDGPPPSAGLYLANLVRPFTPPQLKELLSEHGELQTFWLDAVKSHAYIVYASLDASKAAMQALQGLQWPAGTGKELYLSYVPAQKIPSLIGQEEEAKAKRSGRLELLIASEDDEWSYKLVPFGSGNLAARIVKSAPRLQVRGLASALPADLMPNATRPAPPSIRARPPPEPIVVPRPRDDPDKHFTKTKTRPHLYYKEVDPAISRARLEKFAKIP</sequence>
<protein>
    <recommendedName>
        <fullName evidence="7">SAP domain-containing protein</fullName>
    </recommendedName>
</protein>
<dbReference type="InParanoid" id="G7E7L4"/>
<evidence type="ECO:0008006" key="7">
    <source>
        <dbReference type="Google" id="ProtNLM"/>
    </source>
</evidence>
<dbReference type="PANTHER" id="PTHR47031">
    <property type="entry name" value="SAP DNA-BINDING DOMAIN-CONTAINING PROTEIN"/>
    <property type="match status" value="1"/>
</dbReference>
<feature type="domain" description="RRM" evidence="3">
    <location>
        <begin position="301"/>
        <end position="376"/>
    </location>
</feature>
<evidence type="ECO:0000259" key="3">
    <source>
        <dbReference type="PROSITE" id="PS50102"/>
    </source>
</evidence>
<comment type="caution">
    <text evidence="5">The sequence shown here is derived from an EMBL/GenBank/DDBJ whole genome shotgun (WGS) entry which is preliminary data.</text>
</comment>
<feature type="compositionally biased region" description="Polar residues" evidence="2">
    <location>
        <begin position="274"/>
        <end position="289"/>
    </location>
</feature>
<keyword evidence="1" id="KW-0694">RNA-binding</keyword>
<organism evidence="5 6">
    <name type="scientific">Mixia osmundae (strain CBS 9802 / IAM 14324 / JCM 22182 / KY 12970)</name>
    <dbReference type="NCBI Taxonomy" id="764103"/>
    <lineage>
        <taxon>Eukaryota</taxon>
        <taxon>Fungi</taxon>
        <taxon>Dikarya</taxon>
        <taxon>Basidiomycota</taxon>
        <taxon>Pucciniomycotina</taxon>
        <taxon>Mixiomycetes</taxon>
        <taxon>Mixiales</taxon>
        <taxon>Mixiaceae</taxon>
        <taxon>Mixia</taxon>
    </lineage>
</organism>
<name>G7E7L4_MIXOS</name>
<feature type="compositionally biased region" description="Basic and acidic residues" evidence="2">
    <location>
        <begin position="241"/>
        <end position="259"/>
    </location>
</feature>
<dbReference type="InterPro" id="IPR036361">
    <property type="entry name" value="SAP_dom_sf"/>
</dbReference>
<dbReference type="EMBL" id="BABT02000165">
    <property type="protein sequence ID" value="GAA98824.1"/>
    <property type="molecule type" value="Genomic_DNA"/>
</dbReference>
<gene>
    <name evidence="5" type="primary">Mo05512</name>
    <name evidence="5" type="ORF">E5Q_05512</name>
</gene>
<dbReference type="SUPFAM" id="SSF54928">
    <property type="entry name" value="RNA-binding domain, RBD"/>
    <property type="match status" value="1"/>
</dbReference>
<dbReference type="OrthoDB" id="2507652at2759"/>
<feature type="region of interest" description="Disordered" evidence="2">
    <location>
        <begin position="167"/>
        <end position="305"/>
    </location>
</feature>
<dbReference type="PANTHER" id="PTHR47031:SF3">
    <property type="entry name" value="SAP DOMAIN-CONTAINING PROTEIN"/>
    <property type="match status" value="1"/>
</dbReference>
<evidence type="ECO:0000256" key="1">
    <source>
        <dbReference type="PROSITE-ProRule" id="PRU00176"/>
    </source>
</evidence>
<dbReference type="Proteomes" id="UP000009131">
    <property type="component" value="Unassembled WGS sequence"/>
</dbReference>
<dbReference type="RefSeq" id="XP_014566997.1">
    <property type="nucleotide sequence ID" value="XM_014711511.1"/>
</dbReference>
<dbReference type="InterPro" id="IPR012677">
    <property type="entry name" value="Nucleotide-bd_a/b_plait_sf"/>
</dbReference>
<keyword evidence="6" id="KW-1185">Reference proteome</keyword>
<dbReference type="CDD" id="cd12432">
    <property type="entry name" value="RRM_ACINU"/>
    <property type="match status" value="1"/>
</dbReference>
<dbReference type="PROSITE" id="PS50102">
    <property type="entry name" value="RRM"/>
    <property type="match status" value="1"/>
</dbReference>
<dbReference type="Pfam" id="PF02037">
    <property type="entry name" value="SAP"/>
    <property type="match status" value="1"/>
</dbReference>
<reference evidence="5 6" key="1">
    <citation type="journal article" date="2011" name="J. Gen. Appl. Microbiol.">
        <title>Draft genome sequencing of the enigmatic basidiomycete Mixia osmundae.</title>
        <authorList>
            <person name="Nishida H."/>
            <person name="Nagatsuka Y."/>
            <person name="Sugiyama J."/>
        </authorList>
    </citation>
    <scope>NUCLEOTIDE SEQUENCE [LARGE SCALE GENOMIC DNA]</scope>
    <source>
        <strain evidence="6">CBS 9802 / IAM 14324 / JCM 22182 / KY 12970</strain>
    </source>
</reference>
<reference evidence="5 6" key="2">
    <citation type="journal article" date="2012" name="Open Biol.">
        <title>Characteristics of nucleosomes and linker DNA regions on the genome of the basidiomycete Mixia osmundae revealed by mono- and dinucleosome mapping.</title>
        <authorList>
            <person name="Nishida H."/>
            <person name="Kondo S."/>
            <person name="Matsumoto T."/>
            <person name="Suzuki Y."/>
            <person name="Yoshikawa H."/>
            <person name="Taylor T.D."/>
            <person name="Sugiyama J."/>
        </authorList>
    </citation>
    <scope>NUCLEOTIDE SEQUENCE [LARGE SCALE GENOMIC DNA]</scope>
    <source>
        <strain evidence="6">CBS 9802 / IAM 14324 / JCM 22182 / KY 12970</strain>
    </source>
</reference>
<dbReference type="Gene3D" id="3.30.70.330">
    <property type="match status" value="1"/>
</dbReference>
<dbReference type="InterPro" id="IPR003034">
    <property type="entry name" value="SAP_dom"/>
</dbReference>
<feature type="domain" description="SAP" evidence="4">
    <location>
        <begin position="4"/>
        <end position="38"/>
    </location>
</feature>
<dbReference type="OMA" id="SKCFVAY"/>
<evidence type="ECO:0000256" key="2">
    <source>
        <dbReference type="SAM" id="MobiDB-lite"/>
    </source>
</evidence>
<evidence type="ECO:0000313" key="6">
    <source>
        <dbReference type="Proteomes" id="UP000009131"/>
    </source>
</evidence>
<accession>G7E7L4</accession>
<feature type="compositionally biased region" description="Pro residues" evidence="2">
    <location>
        <begin position="451"/>
        <end position="467"/>
    </location>
</feature>